<evidence type="ECO:0000256" key="2">
    <source>
        <dbReference type="ARBA" id="ARBA00022801"/>
    </source>
</evidence>
<dbReference type="SUPFAM" id="SSF51445">
    <property type="entry name" value="(Trans)glycosidases"/>
    <property type="match status" value="1"/>
</dbReference>
<evidence type="ECO:0000313" key="6">
    <source>
        <dbReference type="EMBL" id="EKV26269.1"/>
    </source>
</evidence>
<dbReference type="InterPro" id="IPR044505">
    <property type="entry name" value="GlgX_Isoamylase_N_E_set"/>
</dbReference>
<keyword evidence="7" id="KW-1185">Reference proteome</keyword>
<name>K9GNJ4_9PROT</name>
<feature type="compositionally biased region" description="Basic and acidic residues" evidence="4">
    <location>
        <begin position="470"/>
        <end position="486"/>
    </location>
</feature>
<evidence type="ECO:0000259" key="5">
    <source>
        <dbReference type="SMART" id="SM00642"/>
    </source>
</evidence>
<dbReference type="SUPFAM" id="SSF51011">
    <property type="entry name" value="Glycosyl hydrolase domain"/>
    <property type="match status" value="1"/>
</dbReference>
<dbReference type="InterPro" id="IPR013783">
    <property type="entry name" value="Ig-like_fold"/>
</dbReference>
<organism evidence="6 7">
    <name type="scientific">Caenispirillum salinarum AK4</name>
    <dbReference type="NCBI Taxonomy" id="1238182"/>
    <lineage>
        <taxon>Bacteria</taxon>
        <taxon>Pseudomonadati</taxon>
        <taxon>Pseudomonadota</taxon>
        <taxon>Alphaproteobacteria</taxon>
        <taxon>Rhodospirillales</taxon>
        <taxon>Novispirillaceae</taxon>
        <taxon>Caenispirillum</taxon>
    </lineage>
</organism>
<dbReference type="InterPro" id="IPR006047">
    <property type="entry name" value="GH13_cat_dom"/>
</dbReference>
<dbReference type="InterPro" id="IPR013780">
    <property type="entry name" value="Glyco_hydro_b"/>
</dbReference>
<dbReference type="SUPFAM" id="SSF81296">
    <property type="entry name" value="E set domains"/>
    <property type="match status" value="1"/>
</dbReference>
<dbReference type="AlphaFoldDB" id="K9GNJ4"/>
<dbReference type="GO" id="GO:0004135">
    <property type="term" value="F:amylo-alpha-1,6-glucosidase activity"/>
    <property type="evidence" value="ECO:0007669"/>
    <property type="project" value="InterPro"/>
</dbReference>
<keyword evidence="3" id="KW-0326">Glycosidase</keyword>
<accession>K9GNJ4</accession>
<evidence type="ECO:0000256" key="1">
    <source>
        <dbReference type="ARBA" id="ARBA00008061"/>
    </source>
</evidence>
<feature type="domain" description="Glycosyl hydrolase family 13 catalytic" evidence="5">
    <location>
        <begin position="167"/>
        <end position="574"/>
    </location>
</feature>
<keyword evidence="2" id="KW-0378">Hydrolase</keyword>
<dbReference type="NCBIfam" id="TIGR02100">
    <property type="entry name" value="glgX_debranch"/>
    <property type="match status" value="1"/>
</dbReference>
<dbReference type="RefSeq" id="WP_009542838.1">
    <property type="nucleotide sequence ID" value="NZ_ANHY01000033.1"/>
</dbReference>
<dbReference type="OrthoDB" id="3236218at2"/>
<dbReference type="InterPro" id="IPR014756">
    <property type="entry name" value="Ig_E-set"/>
</dbReference>
<dbReference type="Proteomes" id="UP000009881">
    <property type="component" value="Unassembled WGS sequence"/>
</dbReference>
<dbReference type="PANTHER" id="PTHR43002">
    <property type="entry name" value="GLYCOGEN DEBRANCHING ENZYME"/>
    <property type="match status" value="1"/>
</dbReference>
<dbReference type="eggNOG" id="COG1523">
    <property type="taxonomic scope" value="Bacteria"/>
</dbReference>
<dbReference type="CDD" id="cd11326">
    <property type="entry name" value="AmyAc_Glg_debranch"/>
    <property type="match status" value="1"/>
</dbReference>
<dbReference type="Gene3D" id="2.60.40.10">
    <property type="entry name" value="Immunoglobulins"/>
    <property type="match status" value="1"/>
</dbReference>
<dbReference type="GO" id="GO:0005980">
    <property type="term" value="P:glycogen catabolic process"/>
    <property type="evidence" value="ECO:0007669"/>
    <property type="project" value="InterPro"/>
</dbReference>
<dbReference type="InterPro" id="IPR011837">
    <property type="entry name" value="Glycogen_debranch_GlgX"/>
</dbReference>
<proteinExistence type="inferred from homology"/>
<dbReference type="EMBL" id="ANHY01000033">
    <property type="protein sequence ID" value="EKV26269.1"/>
    <property type="molecule type" value="Genomic_DNA"/>
</dbReference>
<dbReference type="SMART" id="SM00642">
    <property type="entry name" value="Aamy"/>
    <property type="match status" value="1"/>
</dbReference>
<comment type="similarity">
    <text evidence="1">Belongs to the glycosyl hydrolase 13 family.</text>
</comment>
<dbReference type="Gene3D" id="3.20.20.80">
    <property type="entry name" value="Glycosidases"/>
    <property type="match status" value="1"/>
</dbReference>
<protein>
    <submittedName>
        <fullName evidence="6">Glycogen debranching enzyme</fullName>
    </submittedName>
</protein>
<evidence type="ECO:0000256" key="4">
    <source>
        <dbReference type="SAM" id="MobiDB-lite"/>
    </source>
</evidence>
<dbReference type="STRING" id="1238182.C882_2847"/>
<dbReference type="Gene3D" id="2.60.40.1180">
    <property type="entry name" value="Golgi alpha-mannosidase II"/>
    <property type="match status" value="1"/>
</dbReference>
<evidence type="ECO:0000256" key="3">
    <source>
        <dbReference type="ARBA" id="ARBA00023295"/>
    </source>
</evidence>
<dbReference type="Pfam" id="PF02922">
    <property type="entry name" value="CBM_48"/>
    <property type="match status" value="1"/>
</dbReference>
<sequence>MASSTPRVWPGSPHPLGATFDGSGTNFALFSAHAEKVELCLFSDDGREEIARVELPEYTNEIWHGYLPDVRAGALYGYRVHGPYEPENGHRFNHNKLLLDPYAKALHGDLEWDDALFGYVVGDEKEDLSFDTRDSAPFMPKCRVVDPAFTWGNPKEPTPAHETTVYEMHVRGFTMRHPEVPEPVRGTFEGLAHPSVVAHLREIGVTSVELLPVHAFIQDRHLIDRGLRNYWGYNSIGFFAPHPDYLPGDDPRAFKTFVQIMHDAGIEVILDVVYNHTAEGNHMGPTLCFRGIDNRSYYYLMDGDERYYNDFTGTGNALELRHPYVLRMVTDSLRYWVEDMRIDGFRFDLATTLARVEGPYNRHAGFLDAVAQDPVLSAVKLIAEPWDTGLGGYQVGNFPPGWAEWNDRYRDTVRDFWRGEPGRIGDLASRLSGSSDIYDHQGRRPWASVNFVTAHDGFTLRDLVSYNGKHNEANKEDNNDGSDDNRSWNCGVEGATDDPTVRDLRRRQMRNMMATLLLSQGVPMIVAGDEFGRSQGGNNNAYCQDNEISWVDWEGIDEEGRDLLDFARRLVQLRRDHIVFHRSRFFHGRTIPGTEVKDVTWQRPDGTEMAEDDWGDGHAKALRFVLSGEAGNFHLTSRGEPEPDDTFLVMMNASDQAIEHVLPSGARDGERPWLKLVDTAKNPAFAEKGGEPMEVGKEGDTVILDPHSLMLWVVRREVG</sequence>
<dbReference type="InterPro" id="IPR004193">
    <property type="entry name" value="Glyco_hydro_13_N"/>
</dbReference>
<reference evidence="6 7" key="1">
    <citation type="journal article" date="2013" name="Genome Announc.">
        <title>Draft Genome Sequence of an Alphaproteobacterium, Caenispirillum salinarum AK4(T), Isolated from a Solar Saltern.</title>
        <authorList>
            <person name="Khatri I."/>
            <person name="Singh A."/>
            <person name="Korpole S."/>
            <person name="Pinnaka A.K."/>
            <person name="Subramanian S."/>
        </authorList>
    </citation>
    <scope>NUCLEOTIDE SEQUENCE [LARGE SCALE GENOMIC DNA]</scope>
    <source>
        <strain evidence="6 7">AK4</strain>
    </source>
</reference>
<comment type="caution">
    <text evidence="6">The sequence shown here is derived from an EMBL/GenBank/DDBJ whole genome shotgun (WGS) entry which is preliminary data.</text>
</comment>
<dbReference type="PATRIC" id="fig|1238182.3.peg.4398"/>
<dbReference type="CDD" id="cd02856">
    <property type="entry name" value="E_set_GDE_Isoamylase_N"/>
    <property type="match status" value="1"/>
</dbReference>
<gene>
    <name evidence="6" type="ORF">C882_2847</name>
</gene>
<feature type="region of interest" description="Disordered" evidence="4">
    <location>
        <begin position="470"/>
        <end position="494"/>
    </location>
</feature>
<evidence type="ECO:0000313" key="7">
    <source>
        <dbReference type="Proteomes" id="UP000009881"/>
    </source>
</evidence>
<dbReference type="InterPro" id="IPR017853">
    <property type="entry name" value="GH"/>
</dbReference>